<protein>
    <submittedName>
        <fullName evidence="1">Uncharacterized protein</fullName>
    </submittedName>
</protein>
<dbReference type="RefSeq" id="WP_072639281.1">
    <property type="nucleotide sequence ID" value="NZ_CP018228.1"/>
</dbReference>
<evidence type="ECO:0000313" key="1">
    <source>
        <dbReference type="EMBL" id="API52833.1"/>
    </source>
</evidence>
<evidence type="ECO:0000313" key="2">
    <source>
        <dbReference type="Proteomes" id="UP000183050"/>
    </source>
</evidence>
<organism evidence="1 2">
    <name type="scientific">Rhizobium leguminosarum</name>
    <dbReference type="NCBI Taxonomy" id="384"/>
    <lineage>
        <taxon>Bacteria</taxon>
        <taxon>Pseudomonadati</taxon>
        <taxon>Pseudomonadota</taxon>
        <taxon>Alphaproteobacteria</taxon>
        <taxon>Hyphomicrobiales</taxon>
        <taxon>Rhizobiaceae</taxon>
        <taxon>Rhizobium/Agrobacterium group</taxon>
        <taxon>Rhizobium</taxon>
    </lineage>
</organism>
<gene>
    <name evidence="1" type="ORF">BMW22_15505</name>
</gene>
<accession>A0A1L3ZB11</accession>
<proteinExistence type="predicted"/>
<name>A0A1L3ZB11_RHILE</name>
<sequence>MIDFNLSLRTKDVNVLSEAVRTWYQHNRVTPTERATQLLCSAAMDLYRQGHRTPEELATLLITRFDSPYSLKINATTSTAHH</sequence>
<dbReference type="EMBL" id="CP018228">
    <property type="protein sequence ID" value="API52833.1"/>
    <property type="molecule type" value="Genomic_DNA"/>
</dbReference>
<dbReference type="Proteomes" id="UP000183050">
    <property type="component" value="Chromosome"/>
</dbReference>
<dbReference type="AlphaFoldDB" id="A0A1L3ZB11"/>
<reference evidence="1 2" key="1">
    <citation type="submission" date="2016-11" db="EMBL/GenBank/DDBJ databases">
        <title>Rhizobium leguminosarum bv. viciae strain Vaf12 isolated from Vavilovia formosa root nodules from Russia, Dagestan.</title>
        <authorList>
            <person name="Kimeklis A."/>
        </authorList>
    </citation>
    <scope>NUCLEOTIDE SEQUENCE [LARGE SCALE GENOMIC DNA]</scope>
    <source>
        <strain evidence="1 2">Vaf-108</strain>
    </source>
</reference>